<gene>
    <name evidence="2" type="ORF">MKZ38_002143</name>
</gene>
<accession>A0AAD5WSP7</accession>
<dbReference type="PANTHER" id="PTHR10622">
    <property type="entry name" value="HET DOMAIN-CONTAINING PROTEIN"/>
    <property type="match status" value="1"/>
</dbReference>
<dbReference type="AlphaFoldDB" id="A0AAD5WSP7"/>
<evidence type="ECO:0000313" key="3">
    <source>
        <dbReference type="Proteomes" id="UP001201980"/>
    </source>
</evidence>
<evidence type="ECO:0000313" key="2">
    <source>
        <dbReference type="EMBL" id="KAJ2901017.1"/>
    </source>
</evidence>
<proteinExistence type="predicted"/>
<feature type="domain" description="Heterokaryon incompatibility" evidence="1">
    <location>
        <begin position="21"/>
        <end position="109"/>
    </location>
</feature>
<organism evidence="2 3">
    <name type="scientific">Zalerion maritima</name>
    <dbReference type="NCBI Taxonomy" id="339359"/>
    <lineage>
        <taxon>Eukaryota</taxon>
        <taxon>Fungi</taxon>
        <taxon>Dikarya</taxon>
        <taxon>Ascomycota</taxon>
        <taxon>Pezizomycotina</taxon>
        <taxon>Sordariomycetes</taxon>
        <taxon>Lulworthiomycetidae</taxon>
        <taxon>Lulworthiales</taxon>
        <taxon>Lulworthiaceae</taxon>
        <taxon>Zalerion</taxon>
    </lineage>
</organism>
<dbReference type="Proteomes" id="UP001201980">
    <property type="component" value="Unassembled WGS sequence"/>
</dbReference>
<reference evidence="2" key="1">
    <citation type="submission" date="2022-07" db="EMBL/GenBank/DDBJ databases">
        <title>Draft genome sequence of Zalerion maritima ATCC 34329, a (micro)plastics degrading marine fungus.</title>
        <authorList>
            <person name="Paco A."/>
            <person name="Goncalves M.F.M."/>
            <person name="Rocha-Santos T.A.P."/>
            <person name="Alves A."/>
        </authorList>
    </citation>
    <scope>NUCLEOTIDE SEQUENCE</scope>
    <source>
        <strain evidence="2">ATCC 34329</strain>
    </source>
</reference>
<evidence type="ECO:0000259" key="1">
    <source>
        <dbReference type="Pfam" id="PF06985"/>
    </source>
</evidence>
<dbReference type="Pfam" id="PF06985">
    <property type="entry name" value="HET"/>
    <property type="match status" value="1"/>
</dbReference>
<sequence length="568" mass="64362">MRLINTTTLQLEEFASNIPPYAILSHTWREGEEVTFRDMASSSAGEGFKKKRGWEKIVKMCETAGKRFGYVWVDTCCIDKASSAELTESINSMFAWYERSSRCYFYLEDLAPLREGEHCELDQSTLGRCRWFSRGWTLQELLAPKVTRIFDAEWNYRATVRDFSASAEGEEKNRKVAEVVSAITSIPTKVLLGQSDLRACSIAQRMSWAAQRRTTRVEDRAYSLLGIFDVNMPLIYGEGMKSFRRLQEEIIKRSNEMTIFAWAPPADISKGELGVFAPSPEAFGDCGTVVTYGNNDVHFTATNKGVLASSDMVLRTVKRTDPSTGITRVRYVLFLGLRGISHVGIFLRKIGPKLYYRDHSLQLAAFQENGPDGMGMTIPTEDYHISTPSQTSPTLYQGYRKSAIRILPDTTRCKLLGVSPRSLWDVTDRIFLRPRPHAWMGWPMVLATHFEVALADQEWEKKKMIVLCGCHPQKCFARVFEAGCYPREEWLLLKEDKIEPLTWMGLDAYAPALSQLSNSVEMPIGEKKFRITACFKKEDLGKPTASPTEVMTLKLIVEKSVDGVWVVA</sequence>
<comment type="caution">
    <text evidence="2">The sequence shown here is derived from an EMBL/GenBank/DDBJ whole genome shotgun (WGS) entry which is preliminary data.</text>
</comment>
<protein>
    <recommendedName>
        <fullName evidence="1">Heterokaryon incompatibility domain-containing protein</fullName>
    </recommendedName>
</protein>
<keyword evidence="3" id="KW-1185">Reference proteome</keyword>
<dbReference type="PANTHER" id="PTHR10622:SF12">
    <property type="entry name" value="HET DOMAIN-CONTAINING PROTEIN"/>
    <property type="match status" value="1"/>
</dbReference>
<dbReference type="InterPro" id="IPR010730">
    <property type="entry name" value="HET"/>
</dbReference>
<name>A0AAD5WSP7_9PEZI</name>
<dbReference type="EMBL" id="JAKWBI020000162">
    <property type="protein sequence ID" value="KAJ2901017.1"/>
    <property type="molecule type" value="Genomic_DNA"/>
</dbReference>